<feature type="domain" description="Solute-binding protein family 3/N-terminal" evidence="8">
    <location>
        <begin position="33"/>
        <end position="253"/>
    </location>
</feature>
<dbReference type="Gene3D" id="3.40.190.10">
    <property type="entry name" value="Periplasmic binding protein-like II"/>
    <property type="match status" value="2"/>
</dbReference>
<dbReference type="PANTHER" id="PTHR30024:SF42">
    <property type="entry name" value="ALIPHATIC SULFONATES-BINDING PROTEIN-RELATED"/>
    <property type="match status" value="1"/>
</dbReference>
<evidence type="ECO:0000256" key="7">
    <source>
        <dbReference type="SAM" id="SignalP"/>
    </source>
</evidence>
<dbReference type="Pfam" id="PF09084">
    <property type="entry name" value="NMT1"/>
    <property type="match status" value="1"/>
</dbReference>
<dbReference type="RefSeq" id="WP_109951093.1">
    <property type="nucleotide sequence ID" value="NZ_CP029551.1"/>
</dbReference>
<evidence type="ECO:0000256" key="5">
    <source>
        <dbReference type="ARBA" id="ARBA00055538"/>
    </source>
</evidence>
<evidence type="ECO:0000256" key="2">
    <source>
        <dbReference type="ARBA" id="ARBA00010742"/>
    </source>
</evidence>
<dbReference type="SUPFAM" id="SSF53850">
    <property type="entry name" value="Periplasmic binding protein-like II"/>
    <property type="match status" value="1"/>
</dbReference>
<protein>
    <recommendedName>
        <fullName evidence="6">Putative aliphatic sulfonates-binding protein</fullName>
    </recommendedName>
</protein>
<gene>
    <name evidence="9" type="ORF">DK427_09775</name>
</gene>
<evidence type="ECO:0000313" key="10">
    <source>
        <dbReference type="Proteomes" id="UP000246058"/>
    </source>
</evidence>
<dbReference type="AlphaFoldDB" id="A0A2U8VRC3"/>
<dbReference type="PANTHER" id="PTHR30024">
    <property type="entry name" value="ALIPHATIC SULFONATES-BINDING PROTEIN-RELATED"/>
    <property type="match status" value="1"/>
</dbReference>
<organism evidence="9 10">
    <name type="scientific">Methylobacterium radiodurans</name>
    <dbReference type="NCBI Taxonomy" id="2202828"/>
    <lineage>
        <taxon>Bacteria</taxon>
        <taxon>Pseudomonadati</taxon>
        <taxon>Pseudomonadota</taxon>
        <taxon>Alphaproteobacteria</taxon>
        <taxon>Hyphomicrobiales</taxon>
        <taxon>Methylobacteriaceae</taxon>
        <taxon>Methylobacterium</taxon>
    </lineage>
</organism>
<dbReference type="Proteomes" id="UP000246058">
    <property type="component" value="Chromosome"/>
</dbReference>
<comment type="subcellular location">
    <subcellularLocation>
        <location evidence="1">Periplasm</location>
    </subcellularLocation>
</comment>
<dbReference type="OrthoDB" id="8195871at2"/>
<dbReference type="EMBL" id="CP029551">
    <property type="protein sequence ID" value="AWN35981.1"/>
    <property type="molecule type" value="Genomic_DNA"/>
</dbReference>
<comment type="similarity">
    <text evidence="2">Belongs to the bacterial solute-binding protein SsuA/TauA family.</text>
</comment>
<dbReference type="GO" id="GO:0042597">
    <property type="term" value="C:periplasmic space"/>
    <property type="evidence" value="ECO:0007669"/>
    <property type="project" value="UniProtKB-SubCell"/>
</dbReference>
<evidence type="ECO:0000313" key="9">
    <source>
        <dbReference type="EMBL" id="AWN35981.1"/>
    </source>
</evidence>
<name>A0A2U8VRC3_9HYPH</name>
<dbReference type="FunFam" id="3.40.190.10:FF:000050">
    <property type="entry name" value="Sulfonate ABC transporter substrate-binding protein"/>
    <property type="match status" value="1"/>
</dbReference>
<dbReference type="InterPro" id="IPR010067">
    <property type="entry name" value="ABC_SsuA_sub-bd"/>
</dbReference>
<dbReference type="GO" id="GO:0042626">
    <property type="term" value="F:ATPase-coupled transmembrane transporter activity"/>
    <property type="evidence" value="ECO:0007669"/>
    <property type="project" value="InterPro"/>
</dbReference>
<dbReference type="NCBIfam" id="TIGR01728">
    <property type="entry name" value="SsuA_fam"/>
    <property type="match status" value="1"/>
</dbReference>
<evidence type="ECO:0000256" key="4">
    <source>
        <dbReference type="ARBA" id="ARBA00022729"/>
    </source>
</evidence>
<evidence type="ECO:0000256" key="6">
    <source>
        <dbReference type="ARBA" id="ARBA00070228"/>
    </source>
</evidence>
<keyword evidence="10" id="KW-1185">Reference proteome</keyword>
<dbReference type="InterPro" id="IPR015168">
    <property type="entry name" value="SsuA/THI5"/>
</dbReference>
<dbReference type="NCBIfam" id="NF008588">
    <property type="entry name" value="PRK11553.1"/>
    <property type="match status" value="1"/>
</dbReference>
<reference evidence="9 10" key="1">
    <citation type="submission" date="2018-05" db="EMBL/GenBank/DDBJ databases">
        <title>Complete Genome Sequence of Methylobacterium sp. 17Sr1-43.</title>
        <authorList>
            <person name="Srinivasan S."/>
        </authorList>
    </citation>
    <scope>NUCLEOTIDE SEQUENCE [LARGE SCALE GENOMIC DNA]</scope>
    <source>
        <strain evidence="9 10">17Sr1-43</strain>
    </source>
</reference>
<dbReference type="KEGG" id="meti:DK427_09775"/>
<comment type="function">
    <text evidence="5">Part of a binding-protein-dependent transport system for aliphatic sulfonates. Putative binding protein.</text>
</comment>
<feature type="signal peptide" evidence="7">
    <location>
        <begin position="1"/>
        <end position="27"/>
    </location>
</feature>
<feature type="chain" id="PRO_5016106458" description="Putative aliphatic sulfonates-binding protein" evidence="7">
    <location>
        <begin position="28"/>
        <end position="319"/>
    </location>
</feature>
<evidence type="ECO:0000256" key="1">
    <source>
        <dbReference type="ARBA" id="ARBA00004418"/>
    </source>
</evidence>
<accession>A0A2U8VRC3</accession>
<keyword evidence="3" id="KW-0813">Transport</keyword>
<evidence type="ECO:0000256" key="3">
    <source>
        <dbReference type="ARBA" id="ARBA00022448"/>
    </source>
</evidence>
<evidence type="ECO:0000259" key="8">
    <source>
        <dbReference type="SMART" id="SM00062"/>
    </source>
</evidence>
<dbReference type="SMART" id="SM00062">
    <property type="entry name" value="PBPb"/>
    <property type="match status" value="1"/>
</dbReference>
<dbReference type="InterPro" id="IPR001638">
    <property type="entry name" value="Solute-binding_3/MltF_N"/>
</dbReference>
<proteinExistence type="inferred from homology"/>
<dbReference type="GO" id="GO:0016020">
    <property type="term" value="C:membrane"/>
    <property type="evidence" value="ECO:0007669"/>
    <property type="project" value="InterPro"/>
</dbReference>
<keyword evidence="4 7" id="KW-0732">Signal</keyword>
<dbReference type="CDD" id="cd13557">
    <property type="entry name" value="PBP2_SsuA"/>
    <property type="match status" value="1"/>
</dbReference>
<sequence>MTTTRRRAATRLGFLALGLSLGAGALAQNAPQELRIGYQKVGLVVVARQQGLIEKQLAPQGVAVRWVEFQAGPPLLEALNASGIDFGYTGDAPPIFSQAAGGNLVYVGAAAPTRDGEAILVKANSPIRSVADLKGKTVAVGRGTSSHNLLIAALEKAALSFSDVKPAHLLPSDAGSAFANDSVDAWVIWDPYLALAQSRGETRVLATTGQTHDVASFFLANRTFAEKNPSLIAGALSGLTEAAGWARAHRDEVAQSLAAVTGVPYPVQKVAADRTEFAVRPLSDEILTAQQTTADRFFRLGLIPRPIKVRDIVWSQPRT</sequence>